<dbReference type="EMBL" id="HE663493">
    <property type="protein sequence ID" value="CCG08691.1"/>
    <property type="molecule type" value="Genomic_DNA"/>
</dbReference>
<protein>
    <submittedName>
        <fullName evidence="1">Uncharacterized protein</fullName>
    </submittedName>
</protein>
<accession>H6SL26</accession>
<dbReference type="AlphaFoldDB" id="H6SL26"/>
<sequence>MRPPRASAQLPPDMKPAVNAEPAMVPAMIHFLKVIRLRYLCLP</sequence>
<dbReference type="KEGG" id="rpm:RSPPHO_02065"/>
<dbReference type="Proteomes" id="UP000033220">
    <property type="component" value="Chromosome DSM 122"/>
</dbReference>
<keyword evidence="2" id="KW-1185">Reference proteome</keyword>
<reference evidence="1 2" key="1">
    <citation type="submission" date="2012-02" db="EMBL/GenBank/DDBJ databases">
        <title>Shotgun genome sequence of Phaeospirillum photometricum DSM 122.</title>
        <authorList>
            <person name="Duquesne K."/>
            <person name="Sturgis J."/>
        </authorList>
    </citation>
    <scope>NUCLEOTIDE SEQUENCE [LARGE SCALE GENOMIC DNA]</scope>
    <source>
        <strain evidence="2">DSM122</strain>
    </source>
</reference>
<evidence type="ECO:0000313" key="2">
    <source>
        <dbReference type="Proteomes" id="UP000033220"/>
    </source>
</evidence>
<proteinExistence type="predicted"/>
<name>H6SL26_PARPM</name>
<organism evidence="1 2">
    <name type="scientific">Pararhodospirillum photometricum DSM 122</name>
    <dbReference type="NCBI Taxonomy" id="1150469"/>
    <lineage>
        <taxon>Bacteria</taxon>
        <taxon>Pseudomonadati</taxon>
        <taxon>Pseudomonadota</taxon>
        <taxon>Alphaproteobacteria</taxon>
        <taxon>Rhodospirillales</taxon>
        <taxon>Rhodospirillaceae</taxon>
        <taxon>Pararhodospirillum</taxon>
    </lineage>
</organism>
<evidence type="ECO:0000313" key="1">
    <source>
        <dbReference type="EMBL" id="CCG08691.1"/>
    </source>
</evidence>
<dbReference type="HOGENOM" id="CLU_3238880_0_0_5"/>
<gene>
    <name evidence="1" type="ORF">RSPPHO_02065</name>
</gene>